<dbReference type="PANTHER" id="PTHR24093">
    <property type="entry name" value="CATION TRANSPORTING ATPASE"/>
    <property type="match status" value="1"/>
</dbReference>
<evidence type="ECO:0000256" key="1">
    <source>
        <dbReference type="ARBA" id="ARBA00004127"/>
    </source>
</evidence>
<proteinExistence type="predicted"/>
<sequence length="110" mass="12493">MEGTCVLIAVLAIALVTAVGDFQKERQFRALNAVNENELVRVVRFGAQEEEENDSRVRKWSLVVSDIVQLEPGDVTPTDGIAFRTDLEKKKKRMTTRRRTARFKKEATSL</sequence>
<feature type="signal peptide" evidence="3">
    <location>
        <begin position="1"/>
        <end position="18"/>
    </location>
</feature>
<dbReference type="Gene3D" id="2.70.150.10">
    <property type="entry name" value="Calcium-transporting ATPase, cytoplasmic transduction domain A"/>
    <property type="match status" value="1"/>
</dbReference>
<dbReference type="GO" id="GO:0012505">
    <property type="term" value="C:endomembrane system"/>
    <property type="evidence" value="ECO:0007669"/>
    <property type="project" value="UniProtKB-SubCell"/>
</dbReference>
<reference evidence="4" key="1">
    <citation type="submission" date="2023-08" db="EMBL/GenBank/DDBJ databases">
        <title>Reference Genome Resource for the Citrus Pathogen Phytophthora citrophthora.</title>
        <authorList>
            <person name="Moller H."/>
            <person name="Coetzee B."/>
            <person name="Rose L.J."/>
            <person name="Van Niekerk J.M."/>
        </authorList>
    </citation>
    <scope>NUCLEOTIDE SEQUENCE</scope>
    <source>
        <strain evidence="4">STE-U-9442</strain>
    </source>
</reference>
<comment type="caution">
    <text evidence="4">The sequence shown here is derived from an EMBL/GenBank/DDBJ whole genome shotgun (WGS) entry which is preliminary data.</text>
</comment>
<evidence type="ECO:0000256" key="2">
    <source>
        <dbReference type="ARBA" id="ARBA00022842"/>
    </source>
</evidence>
<accession>A0AAD9GEE5</accession>
<dbReference type="GO" id="GO:0005388">
    <property type="term" value="F:P-type calcium transporter activity"/>
    <property type="evidence" value="ECO:0007669"/>
    <property type="project" value="TreeGrafter"/>
</dbReference>
<dbReference type="EMBL" id="JASMQC010000020">
    <property type="protein sequence ID" value="KAK1936925.1"/>
    <property type="molecule type" value="Genomic_DNA"/>
</dbReference>
<protein>
    <submittedName>
        <fullName evidence="4">Calcium-transporting ATPase 2</fullName>
    </submittedName>
</protein>
<dbReference type="PANTHER" id="PTHR24093:SF369">
    <property type="entry name" value="CALCIUM-TRANSPORTING ATPASE"/>
    <property type="match status" value="1"/>
</dbReference>
<evidence type="ECO:0000313" key="5">
    <source>
        <dbReference type="Proteomes" id="UP001259832"/>
    </source>
</evidence>
<keyword evidence="3" id="KW-0732">Signal</keyword>
<evidence type="ECO:0000256" key="3">
    <source>
        <dbReference type="SAM" id="SignalP"/>
    </source>
</evidence>
<feature type="chain" id="PRO_5042088249" evidence="3">
    <location>
        <begin position="19"/>
        <end position="110"/>
    </location>
</feature>
<evidence type="ECO:0000313" key="4">
    <source>
        <dbReference type="EMBL" id="KAK1936925.1"/>
    </source>
</evidence>
<gene>
    <name evidence="4" type="ORF">P3T76_009703</name>
</gene>
<keyword evidence="2" id="KW-0460">Magnesium</keyword>
<organism evidence="4 5">
    <name type="scientific">Phytophthora citrophthora</name>
    <dbReference type="NCBI Taxonomy" id="4793"/>
    <lineage>
        <taxon>Eukaryota</taxon>
        <taxon>Sar</taxon>
        <taxon>Stramenopiles</taxon>
        <taxon>Oomycota</taxon>
        <taxon>Peronosporomycetes</taxon>
        <taxon>Peronosporales</taxon>
        <taxon>Peronosporaceae</taxon>
        <taxon>Phytophthora</taxon>
    </lineage>
</organism>
<dbReference type="AlphaFoldDB" id="A0AAD9GEE5"/>
<comment type="subcellular location">
    <subcellularLocation>
        <location evidence="1">Endomembrane system</location>
        <topology evidence="1">Multi-pass membrane protein</topology>
    </subcellularLocation>
</comment>
<keyword evidence="5" id="KW-1185">Reference proteome</keyword>
<dbReference type="GO" id="GO:0005886">
    <property type="term" value="C:plasma membrane"/>
    <property type="evidence" value="ECO:0007669"/>
    <property type="project" value="TreeGrafter"/>
</dbReference>
<name>A0AAD9GEE5_9STRA</name>
<dbReference type="Proteomes" id="UP001259832">
    <property type="component" value="Unassembled WGS sequence"/>
</dbReference>